<dbReference type="STRING" id="29655.A0A0K9PR36"/>
<keyword evidence="4" id="KW-0735">Signal-anchor</keyword>
<evidence type="ECO:0000256" key="6">
    <source>
        <dbReference type="ARBA" id="ARBA00023034"/>
    </source>
</evidence>
<keyword evidence="7 8" id="KW-0472">Membrane</keyword>
<dbReference type="AlphaFoldDB" id="A0A0K9PR36"/>
<dbReference type="EMBL" id="LFYR01000718">
    <property type="protein sequence ID" value="KMZ70685.1"/>
    <property type="molecule type" value="Genomic_DNA"/>
</dbReference>
<evidence type="ECO:0000256" key="4">
    <source>
        <dbReference type="ARBA" id="ARBA00022968"/>
    </source>
</evidence>
<dbReference type="Pfam" id="PF14416">
    <property type="entry name" value="PMR5N"/>
    <property type="match status" value="1"/>
</dbReference>
<feature type="domain" description="Trichome birefringence-like C-terminal" evidence="9">
    <location>
        <begin position="113"/>
        <end position="407"/>
    </location>
</feature>
<dbReference type="PANTHER" id="PTHR32285:SF53">
    <property type="entry name" value="PROTEIN TRICHOME BIREFRINGENCE-LIKE 9"/>
    <property type="match status" value="1"/>
</dbReference>
<evidence type="ECO:0000256" key="1">
    <source>
        <dbReference type="ARBA" id="ARBA00004323"/>
    </source>
</evidence>
<dbReference type="InterPro" id="IPR026057">
    <property type="entry name" value="TBL_C"/>
</dbReference>
<comment type="caution">
    <text evidence="11">The sequence shown here is derived from an EMBL/GenBank/DDBJ whole genome shotgun (WGS) entry which is preliminary data.</text>
</comment>
<evidence type="ECO:0000256" key="8">
    <source>
        <dbReference type="SAM" id="Phobius"/>
    </source>
</evidence>
<dbReference type="Proteomes" id="UP000036987">
    <property type="component" value="Unassembled WGS sequence"/>
</dbReference>
<accession>A0A0K9PR36</accession>
<dbReference type="InterPro" id="IPR025846">
    <property type="entry name" value="TBL_N"/>
</dbReference>
<dbReference type="GO" id="GO:0005794">
    <property type="term" value="C:Golgi apparatus"/>
    <property type="evidence" value="ECO:0000318"/>
    <property type="project" value="GO_Central"/>
</dbReference>
<evidence type="ECO:0000259" key="10">
    <source>
        <dbReference type="Pfam" id="PF14416"/>
    </source>
</evidence>
<evidence type="ECO:0000256" key="7">
    <source>
        <dbReference type="ARBA" id="ARBA00023136"/>
    </source>
</evidence>
<keyword evidence="6" id="KW-0333">Golgi apparatus</keyword>
<dbReference type="Pfam" id="PF13839">
    <property type="entry name" value="PC-Esterase"/>
    <property type="match status" value="1"/>
</dbReference>
<keyword evidence="12" id="KW-1185">Reference proteome</keyword>
<feature type="domain" description="Trichome birefringence-like N-terminal" evidence="10">
    <location>
        <begin position="60"/>
        <end position="112"/>
    </location>
</feature>
<name>A0A0K9PR36_ZOSMR</name>
<dbReference type="GO" id="GO:0000139">
    <property type="term" value="C:Golgi membrane"/>
    <property type="evidence" value="ECO:0007669"/>
    <property type="project" value="UniProtKB-SubCell"/>
</dbReference>
<organism evidence="11 12">
    <name type="scientific">Zostera marina</name>
    <name type="common">Eelgrass</name>
    <dbReference type="NCBI Taxonomy" id="29655"/>
    <lineage>
        <taxon>Eukaryota</taxon>
        <taxon>Viridiplantae</taxon>
        <taxon>Streptophyta</taxon>
        <taxon>Embryophyta</taxon>
        <taxon>Tracheophyta</taxon>
        <taxon>Spermatophyta</taxon>
        <taxon>Magnoliopsida</taxon>
        <taxon>Liliopsida</taxon>
        <taxon>Zosteraceae</taxon>
        <taxon>Zostera</taxon>
    </lineage>
</organism>
<evidence type="ECO:0000313" key="11">
    <source>
        <dbReference type="EMBL" id="KMZ70685.1"/>
    </source>
</evidence>
<dbReference type="OrthoDB" id="630188at2759"/>
<dbReference type="PANTHER" id="PTHR32285">
    <property type="entry name" value="PROTEIN TRICHOME BIREFRINGENCE-LIKE 9-RELATED"/>
    <property type="match status" value="1"/>
</dbReference>
<keyword evidence="3 8" id="KW-0812">Transmembrane</keyword>
<evidence type="ECO:0000256" key="5">
    <source>
        <dbReference type="ARBA" id="ARBA00022989"/>
    </source>
</evidence>
<feature type="transmembrane region" description="Helical" evidence="8">
    <location>
        <begin position="21"/>
        <end position="41"/>
    </location>
</feature>
<dbReference type="OMA" id="TMDVMEA"/>
<comment type="similarity">
    <text evidence="2">Belongs to the PC-esterase family. TBL subfamily.</text>
</comment>
<gene>
    <name evidence="11" type="ORF">ZOSMA_196G00340</name>
</gene>
<dbReference type="GO" id="GO:0016413">
    <property type="term" value="F:O-acetyltransferase activity"/>
    <property type="evidence" value="ECO:0000318"/>
    <property type="project" value="GO_Central"/>
</dbReference>
<evidence type="ECO:0000313" key="12">
    <source>
        <dbReference type="Proteomes" id="UP000036987"/>
    </source>
</evidence>
<evidence type="ECO:0000259" key="9">
    <source>
        <dbReference type="Pfam" id="PF13839"/>
    </source>
</evidence>
<sequence>MNLLYEKKSKMDSSSFILQKRDITCIVSFLLFLLSSSVLFYRNNSDPFRIRYPYSGEKRSCDYSYGKWIKDENRTTSYTEDCRFIDLGFRCRRNGREDSDYLRYRWQPHDCNLPTFDADNMLEKYRNKRIVFAGDSIGRNQWESFICMAAQGVKNKSTIYEQNGRPITKHKGFLSIRFHLYNMTVEYYRVPYLVAIGPPPANSSIDVKKSIHLDQLHGLSQRWIGADIIVFNSGHWWNHGKINKKGFFFQEDRNLNISMDSREAFARAMQTWKRWVVQNMQSKRTHVFFRTYSPIHFGGGAWDDGGRCDEYSQPMTPNDDGRQERKPWNYNAAILRVVEQIKMSANQRSNGRRNLNIELLNITYMTEFRRDGHPSDHREASSSLMQQDCSHWCLPGIPDAWNSLLYAHLFSD</sequence>
<evidence type="ECO:0000256" key="2">
    <source>
        <dbReference type="ARBA" id="ARBA00007727"/>
    </source>
</evidence>
<protein>
    <submittedName>
        <fullName evidence="11">Protein trichome birefringence-like 8</fullName>
    </submittedName>
</protein>
<dbReference type="InterPro" id="IPR029962">
    <property type="entry name" value="TBL"/>
</dbReference>
<keyword evidence="5 8" id="KW-1133">Transmembrane helix</keyword>
<comment type="subcellular location">
    <subcellularLocation>
        <location evidence="1">Golgi apparatus membrane</location>
        <topology evidence="1">Single-pass type II membrane protein</topology>
    </subcellularLocation>
</comment>
<reference evidence="12" key="1">
    <citation type="journal article" date="2016" name="Nature">
        <title>The genome of the seagrass Zostera marina reveals angiosperm adaptation to the sea.</title>
        <authorList>
            <person name="Olsen J.L."/>
            <person name="Rouze P."/>
            <person name="Verhelst B."/>
            <person name="Lin Y.-C."/>
            <person name="Bayer T."/>
            <person name="Collen J."/>
            <person name="Dattolo E."/>
            <person name="De Paoli E."/>
            <person name="Dittami S."/>
            <person name="Maumus F."/>
            <person name="Michel G."/>
            <person name="Kersting A."/>
            <person name="Lauritano C."/>
            <person name="Lohaus R."/>
            <person name="Toepel M."/>
            <person name="Tonon T."/>
            <person name="Vanneste K."/>
            <person name="Amirebrahimi M."/>
            <person name="Brakel J."/>
            <person name="Bostroem C."/>
            <person name="Chovatia M."/>
            <person name="Grimwood J."/>
            <person name="Jenkins J.W."/>
            <person name="Jueterbock A."/>
            <person name="Mraz A."/>
            <person name="Stam W.T."/>
            <person name="Tice H."/>
            <person name="Bornberg-Bauer E."/>
            <person name="Green P.J."/>
            <person name="Pearson G.A."/>
            <person name="Procaccini G."/>
            <person name="Duarte C.M."/>
            <person name="Schmutz J."/>
            <person name="Reusch T.B.H."/>
            <person name="Van de Peer Y."/>
        </authorList>
    </citation>
    <scope>NUCLEOTIDE SEQUENCE [LARGE SCALE GENOMIC DNA]</scope>
    <source>
        <strain evidence="12">cv. Finnish</strain>
    </source>
</reference>
<dbReference type="GO" id="GO:1990538">
    <property type="term" value="F:xylan O-acetyltransferase activity"/>
    <property type="evidence" value="ECO:0007669"/>
    <property type="project" value="UniProtKB-ARBA"/>
</dbReference>
<proteinExistence type="inferred from homology"/>
<evidence type="ECO:0000256" key="3">
    <source>
        <dbReference type="ARBA" id="ARBA00022692"/>
    </source>
</evidence>